<organism evidence="9 10">
    <name type="scientific">Liquorilactobacillus ghanensis DSM 18630</name>
    <dbReference type="NCBI Taxonomy" id="1423750"/>
    <lineage>
        <taxon>Bacteria</taxon>
        <taxon>Bacillati</taxon>
        <taxon>Bacillota</taxon>
        <taxon>Bacilli</taxon>
        <taxon>Lactobacillales</taxon>
        <taxon>Lactobacillaceae</taxon>
        <taxon>Liquorilactobacillus</taxon>
    </lineage>
</organism>
<dbReference type="GO" id="GO:0012505">
    <property type="term" value="C:endomembrane system"/>
    <property type="evidence" value="ECO:0007669"/>
    <property type="project" value="UniProtKB-SubCell"/>
</dbReference>
<dbReference type="GO" id="GO:0015099">
    <property type="term" value="F:nickel cation transmembrane transporter activity"/>
    <property type="evidence" value="ECO:0007669"/>
    <property type="project" value="UniProtKB-UniRule"/>
</dbReference>
<comment type="caution">
    <text evidence="9">The sequence shown here is derived from an EMBL/GenBank/DDBJ whole genome shotgun (WGS) entry which is preliminary data.</text>
</comment>
<proteinExistence type="inferred from homology"/>
<comment type="subcellular location">
    <subcellularLocation>
        <location evidence="8">Cell membrane</location>
        <topology evidence="8">Multi-pass membrane protein</topology>
    </subcellularLocation>
    <subcellularLocation>
        <location evidence="1">Endomembrane system</location>
        <topology evidence="1">Multi-pass membrane protein</topology>
    </subcellularLocation>
</comment>
<dbReference type="AlphaFoldDB" id="A0A0R1VRM8"/>
<protein>
    <recommendedName>
        <fullName evidence="8">Nickel/cobalt efflux system</fullName>
    </recommendedName>
</protein>
<dbReference type="Proteomes" id="UP000051451">
    <property type="component" value="Unassembled WGS sequence"/>
</dbReference>
<feature type="transmembrane region" description="Helical" evidence="8">
    <location>
        <begin position="260"/>
        <end position="283"/>
    </location>
</feature>
<feature type="transmembrane region" description="Helical" evidence="8">
    <location>
        <begin position="77"/>
        <end position="100"/>
    </location>
</feature>
<sequence>MEKMRKKLTTINFRYYFFVLILQSFALGWLFLIAKQHTAVWGLGLIAYTLGLRHAFDADHIAAIDNTVRKLINQQQEAAGTGFYFSLGHSTVVFLLVVAVNFSLKLFKTDLPFLEKTGNLIGGTVSGIFLLLLAFANVVILSNLFQIARKKANHLLNDRKLNQLLAKRGFLVRILMPLLNLVKRSWQMYPIGFLFGLGFDTATEIALLAIAASSDQTLLGWNNLVFPVMFAAGMNLMDTTDSVMITSAYRWAFASPDRKIYYNLTVTLVSVVAAFSIGLIELLQVATSFIKQSRTKLNWLSNLNFNQLGIWLTLCLLAAWLLAYFKWQQQNKSTI</sequence>
<dbReference type="PATRIC" id="fig|1423750.3.peg.1786"/>
<keyword evidence="10" id="KW-1185">Reference proteome</keyword>
<keyword evidence="5 8" id="KW-0812">Transmembrane</keyword>
<evidence type="ECO:0000313" key="9">
    <source>
        <dbReference type="EMBL" id="KRM05270.1"/>
    </source>
</evidence>
<evidence type="ECO:0000256" key="3">
    <source>
        <dbReference type="ARBA" id="ARBA00022448"/>
    </source>
</evidence>
<dbReference type="InterPro" id="IPR004688">
    <property type="entry name" value="Ni/Co_transpt"/>
</dbReference>
<feature type="transmembrane region" description="Helical" evidence="8">
    <location>
        <begin position="38"/>
        <end position="56"/>
    </location>
</feature>
<keyword evidence="6 8" id="KW-1133">Transmembrane helix</keyword>
<feature type="transmembrane region" description="Helical" evidence="8">
    <location>
        <begin position="120"/>
        <end position="145"/>
    </location>
</feature>
<evidence type="ECO:0000313" key="10">
    <source>
        <dbReference type="Proteomes" id="UP000051451"/>
    </source>
</evidence>
<gene>
    <name evidence="9" type="ORF">FC89_GL001741</name>
</gene>
<comment type="similarity">
    <text evidence="2 8">Belongs to the NiCoT transporter (TC 2.A.52) family.</text>
</comment>
<reference evidence="9 10" key="1">
    <citation type="journal article" date="2015" name="Genome Announc.">
        <title>Expanding the biotechnology potential of lactobacilli through comparative genomics of 213 strains and associated genera.</title>
        <authorList>
            <person name="Sun Z."/>
            <person name="Harris H.M."/>
            <person name="McCann A."/>
            <person name="Guo C."/>
            <person name="Argimon S."/>
            <person name="Zhang W."/>
            <person name="Yang X."/>
            <person name="Jeffery I.B."/>
            <person name="Cooney J.C."/>
            <person name="Kagawa T.F."/>
            <person name="Liu W."/>
            <person name="Song Y."/>
            <person name="Salvetti E."/>
            <person name="Wrobel A."/>
            <person name="Rasinkangas P."/>
            <person name="Parkhill J."/>
            <person name="Rea M.C."/>
            <person name="O'Sullivan O."/>
            <person name="Ritari J."/>
            <person name="Douillard F.P."/>
            <person name="Paul Ross R."/>
            <person name="Yang R."/>
            <person name="Briner A.E."/>
            <person name="Felis G.E."/>
            <person name="de Vos W.M."/>
            <person name="Barrangou R."/>
            <person name="Klaenhammer T.R."/>
            <person name="Caufield P.W."/>
            <person name="Cui Y."/>
            <person name="Zhang H."/>
            <person name="O'Toole P.W."/>
        </authorList>
    </citation>
    <scope>NUCLEOTIDE SEQUENCE [LARGE SCALE GENOMIC DNA]</scope>
    <source>
        <strain evidence="9 10">DSM 18630</strain>
    </source>
</reference>
<evidence type="ECO:0000256" key="7">
    <source>
        <dbReference type="ARBA" id="ARBA00023136"/>
    </source>
</evidence>
<accession>A0A0R1VRM8</accession>
<evidence type="ECO:0000256" key="1">
    <source>
        <dbReference type="ARBA" id="ARBA00004127"/>
    </source>
</evidence>
<evidence type="ECO:0000256" key="2">
    <source>
        <dbReference type="ARBA" id="ARBA00010892"/>
    </source>
</evidence>
<dbReference type="STRING" id="1423750.FC89_GL001741"/>
<evidence type="ECO:0000256" key="4">
    <source>
        <dbReference type="ARBA" id="ARBA00022596"/>
    </source>
</evidence>
<name>A0A0R1VRM8_9LACO</name>
<keyword evidence="7 8" id="KW-0472">Membrane</keyword>
<feature type="transmembrane region" description="Helical" evidence="8">
    <location>
        <begin position="12"/>
        <end position="32"/>
    </location>
</feature>
<dbReference type="Pfam" id="PF03824">
    <property type="entry name" value="NicO"/>
    <property type="match status" value="1"/>
</dbReference>
<evidence type="ECO:0000256" key="5">
    <source>
        <dbReference type="ARBA" id="ARBA00022692"/>
    </source>
</evidence>
<dbReference type="GO" id="GO:0005886">
    <property type="term" value="C:plasma membrane"/>
    <property type="evidence" value="ECO:0007669"/>
    <property type="project" value="UniProtKB-SubCell"/>
</dbReference>
<evidence type="ECO:0000256" key="8">
    <source>
        <dbReference type="RuleBase" id="RU362101"/>
    </source>
</evidence>
<feature type="transmembrane region" description="Helical" evidence="8">
    <location>
        <begin position="218"/>
        <end position="237"/>
    </location>
</feature>
<dbReference type="PANTHER" id="PTHR31611:SF0">
    <property type="entry name" value="HIGH-AFFINITY NICKEL TRANSPORT PROTEIN NIC1"/>
    <property type="match status" value="1"/>
</dbReference>
<feature type="transmembrane region" description="Helical" evidence="8">
    <location>
        <begin position="188"/>
        <end position="211"/>
    </location>
</feature>
<keyword evidence="3 8" id="KW-0813">Transport</keyword>
<dbReference type="EMBL" id="AZGB01000022">
    <property type="protein sequence ID" value="KRM05270.1"/>
    <property type="molecule type" value="Genomic_DNA"/>
</dbReference>
<dbReference type="PANTHER" id="PTHR31611">
    <property type="entry name" value="HIGH-AFFINITY NICKEL TRANSPORT PROTEIN NIC1"/>
    <property type="match status" value="1"/>
</dbReference>
<feature type="transmembrane region" description="Helical" evidence="8">
    <location>
        <begin position="303"/>
        <end position="325"/>
    </location>
</feature>
<evidence type="ECO:0000256" key="6">
    <source>
        <dbReference type="ARBA" id="ARBA00022989"/>
    </source>
</evidence>
<dbReference type="InterPro" id="IPR011541">
    <property type="entry name" value="Ni/Co_transpt_high_affinity"/>
</dbReference>
<keyword evidence="4" id="KW-0533">Nickel</keyword>